<protein>
    <recommendedName>
        <fullName evidence="11">POU domain protein</fullName>
    </recommendedName>
</protein>
<dbReference type="SMART" id="SM00389">
    <property type="entry name" value="HOX"/>
    <property type="match status" value="1"/>
</dbReference>
<name>Q2WBW6_PLADU</name>
<evidence type="ECO:0000256" key="3">
    <source>
        <dbReference type="ARBA" id="ARBA00023015"/>
    </source>
</evidence>
<dbReference type="CDD" id="cd00086">
    <property type="entry name" value="homeodomain"/>
    <property type="match status" value="1"/>
</dbReference>
<dbReference type="PANTHER" id="PTHR11636">
    <property type="entry name" value="POU DOMAIN"/>
    <property type="match status" value="1"/>
</dbReference>
<evidence type="ECO:0000259" key="13">
    <source>
        <dbReference type="PROSITE" id="PS50071"/>
    </source>
</evidence>
<keyword evidence="5 9" id="KW-0371">Homeobox</keyword>
<evidence type="ECO:0000256" key="10">
    <source>
        <dbReference type="RuleBase" id="RU000682"/>
    </source>
</evidence>
<dbReference type="PROSITE" id="PS00027">
    <property type="entry name" value="HOMEOBOX_1"/>
    <property type="match status" value="1"/>
</dbReference>
<organism evidence="15">
    <name type="scientific">Platynereis dumerilii</name>
    <name type="common">Dumeril's clam worm</name>
    <dbReference type="NCBI Taxonomy" id="6359"/>
    <lineage>
        <taxon>Eukaryota</taxon>
        <taxon>Metazoa</taxon>
        <taxon>Spiralia</taxon>
        <taxon>Lophotrochozoa</taxon>
        <taxon>Annelida</taxon>
        <taxon>Polychaeta</taxon>
        <taxon>Errantia</taxon>
        <taxon>Phyllodocida</taxon>
        <taxon>Nereididae</taxon>
        <taxon>Platynereis</taxon>
    </lineage>
</organism>
<dbReference type="FunFam" id="1.10.260.40:FF:000007">
    <property type="entry name" value="POU domain protein"/>
    <property type="match status" value="1"/>
</dbReference>
<dbReference type="InterPro" id="IPR010982">
    <property type="entry name" value="Lambda_DNA-bd_dom_sf"/>
</dbReference>
<evidence type="ECO:0000256" key="9">
    <source>
        <dbReference type="PROSITE-ProRule" id="PRU00108"/>
    </source>
</evidence>
<evidence type="ECO:0000259" key="14">
    <source>
        <dbReference type="PROSITE" id="PS51179"/>
    </source>
</evidence>
<dbReference type="GO" id="GO:0010557">
    <property type="term" value="P:positive regulation of macromolecule biosynthetic process"/>
    <property type="evidence" value="ECO:0007669"/>
    <property type="project" value="UniProtKB-ARBA"/>
</dbReference>
<dbReference type="Pfam" id="PF00157">
    <property type="entry name" value="Pou"/>
    <property type="match status" value="1"/>
</dbReference>
<dbReference type="InterPro" id="IPR009057">
    <property type="entry name" value="Homeodomain-like_sf"/>
</dbReference>
<keyword evidence="6" id="KW-0010">Activator</keyword>
<dbReference type="PROSITE" id="PS00035">
    <property type="entry name" value="POU_1"/>
    <property type="match status" value="1"/>
</dbReference>
<evidence type="ECO:0000256" key="4">
    <source>
        <dbReference type="ARBA" id="ARBA00023125"/>
    </source>
</evidence>
<dbReference type="FunFam" id="1.10.10.60:FF:000150">
    <property type="entry name" value="POU domain protein"/>
    <property type="match status" value="1"/>
</dbReference>
<feature type="region of interest" description="Disordered" evidence="12">
    <location>
        <begin position="105"/>
        <end position="126"/>
    </location>
</feature>
<dbReference type="SMART" id="SM00352">
    <property type="entry name" value="POU"/>
    <property type="match status" value="1"/>
</dbReference>
<keyword evidence="7 11" id="KW-0804">Transcription</keyword>
<evidence type="ECO:0000256" key="12">
    <source>
        <dbReference type="SAM" id="MobiDB-lite"/>
    </source>
</evidence>
<feature type="domain" description="Homeobox" evidence="13">
    <location>
        <begin position="243"/>
        <end position="303"/>
    </location>
</feature>
<evidence type="ECO:0000256" key="6">
    <source>
        <dbReference type="ARBA" id="ARBA00023159"/>
    </source>
</evidence>
<dbReference type="AlphaFoldDB" id="Q2WBW6"/>
<evidence type="ECO:0000256" key="7">
    <source>
        <dbReference type="ARBA" id="ARBA00023163"/>
    </source>
</evidence>
<dbReference type="InterPro" id="IPR017970">
    <property type="entry name" value="Homeobox_CS"/>
</dbReference>
<feature type="DNA-binding region" description="Homeobox" evidence="9">
    <location>
        <begin position="245"/>
        <end position="304"/>
    </location>
</feature>
<dbReference type="Gene3D" id="1.10.10.60">
    <property type="entry name" value="Homeodomain-like"/>
    <property type="match status" value="1"/>
</dbReference>
<dbReference type="SUPFAM" id="SSF46689">
    <property type="entry name" value="Homeodomain-like"/>
    <property type="match status" value="1"/>
</dbReference>
<dbReference type="PROSITE" id="PS50071">
    <property type="entry name" value="HOMEOBOX_2"/>
    <property type="match status" value="1"/>
</dbReference>
<comment type="similarity">
    <text evidence="2">Belongs to the POU transcription factor family. Class-1 subfamily.</text>
</comment>
<proteinExistence type="evidence at transcript level"/>
<sequence length="334" mass="37168">MPTMLPASPPGSSSADSAASAPVASHRPYLLPATDSPRALPPTTIYHPLPVNPLPVNPAGVWCGQGLLWPSGLLRDLHPALHLPLASKMRCLPFSFPPTWDDPLRGTGTDLSPSALPFPSPRTHEGIKTDLEDQDMLSIGATRLLDAEGESRGEGKADEAKLRELEQFAANFKSRRIKLGFTQTNVGNALARVHGSVFSQTTICRFENLQLSYKNACKLRPILEQWLEDAERAYQDDKNGMSDRRRKRRTTISVLAKDALERHFCRQPKPSSHDICRIAGALHLDKEVVRVWFCNRRQRDKRVKTTLSYGHSDTPLCHSQLFSHVYCPTEPSPD</sequence>
<dbReference type="PROSITE" id="PS51179">
    <property type="entry name" value="POU_3"/>
    <property type="match status" value="1"/>
</dbReference>
<dbReference type="PROSITE" id="PS00465">
    <property type="entry name" value="POU_2"/>
    <property type="match status" value="1"/>
</dbReference>
<dbReference type="Gene3D" id="1.10.260.40">
    <property type="entry name" value="lambda repressor-like DNA-binding domains"/>
    <property type="match status" value="1"/>
</dbReference>
<feature type="domain" description="POU-specific" evidence="14">
    <location>
        <begin position="157"/>
        <end position="231"/>
    </location>
</feature>
<keyword evidence="8 9" id="KW-0539">Nucleus</keyword>
<dbReference type="InterPro" id="IPR001356">
    <property type="entry name" value="HD"/>
</dbReference>
<keyword evidence="4 9" id="KW-0238">DNA-binding</keyword>
<dbReference type="GO" id="GO:0005634">
    <property type="term" value="C:nucleus"/>
    <property type="evidence" value="ECO:0007669"/>
    <property type="project" value="UniProtKB-SubCell"/>
</dbReference>
<dbReference type="SUPFAM" id="SSF47413">
    <property type="entry name" value="lambda repressor-like DNA-binding domains"/>
    <property type="match status" value="1"/>
</dbReference>
<dbReference type="PANTHER" id="PTHR11636:SF84">
    <property type="entry name" value="NETRIN-1-RELATED"/>
    <property type="match status" value="1"/>
</dbReference>
<evidence type="ECO:0000256" key="5">
    <source>
        <dbReference type="ARBA" id="ARBA00023155"/>
    </source>
</evidence>
<evidence type="ECO:0000256" key="1">
    <source>
        <dbReference type="ARBA" id="ARBA00004123"/>
    </source>
</evidence>
<keyword evidence="3" id="KW-0805">Transcription regulation</keyword>
<dbReference type="InterPro" id="IPR050255">
    <property type="entry name" value="POU_domain_TF"/>
</dbReference>
<reference evidence="15" key="1">
    <citation type="journal article" date="2005" name="Science">
        <title>Vertebrate-type intron-rich genes in the marine annelid Platynereis dumerilii.</title>
        <authorList>
            <person name="Raible F."/>
            <person name="Tessmar-Raible K."/>
            <person name="Osoegawa K."/>
            <person name="Wincker P."/>
            <person name="Jubin C."/>
            <person name="Balavoine G."/>
            <person name="Ferrier D."/>
            <person name="Benes V."/>
            <person name="de Jong P."/>
            <person name="Weissenbach J."/>
            <person name="Bork P."/>
            <person name="Arendt D."/>
        </authorList>
    </citation>
    <scope>NUCLEOTIDE SEQUENCE</scope>
</reference>
<evidence type="ECO:0000256" key="11">
    <source>
        <dbReference type="RuleBase" id="RU361194"/>
    </source>
</evidence>
<evidence type="ECO:0000313" key="15">
    <source>
        <dbReference type="EMBL" id="CAJ38811.1"/>
    </source>
</evidence>
<dbReference type="InterPro" id="IPR013847">
    <property type="entry name" value="POU"/>
</dbReference>
<dbReference type="InterPro" id="IPR000327">
    <property type="entry name" value="POU_dom"/>
</dbReference>
<dbReference type="GO" id="GO:0000978">
    <property type="term" value="F:RNA polymerase II cis-regulatory region sequence-specific DNA binding"/>
    <property type="evidence" value="ECO:0007669"/>
    <property type="project" value="TreeGrafter"/>
</dbReference>
<dbReference type="PRINTS" id="PR00028">
    <property type="entry name" value="POUDOMAIN"/>
</dbReference>
<gene>
    <name evidence="15" type="primary">pit1</name>
</gene>
<dbReference type="GO" id="GO:0000981">
    <property type="term" value="F:DNA-binding transcription factor activity, RNA polymerase II-specific"/>
    <property type="evidence" value="ECO:0007669"/>
    <property type="project" value="InterPro"/>
</dbReference>
<dbReference type="EMBL" id="AM114786">
    <property type="protein sequence ID" value="CAJ38811.1"/>
    <property type="molecule type" value="mRNA"/>
</dbReference>
<evidence type="ECO:0000256" key="8">
    <source>
        <dbReference type="ARBA" id="ARBA00023242"/>
    </source>
</evidence>
<dbReference type="Pfam" id="PF00046">
    <property type="entry name" value="Homeodomain"/>
    <property type="match status" value="1"/>
</dbReference>
<accession>Q2WBW6</accession>
<evidence type="ECO:0000256" key="2">
    <source>
        <dbReference type="ARBA" id="ARBA00008811"/>
    </source>
</evidence>
<comment type="subcellular location">
    <subcellularLocation>
        <location evidence="1 9 10">Nucleus</location>
    </subcellularLocation>
</comment>